<feature type="signal peptide" evidence="1">
    <location>
        <begin position="1"/>
        <end position="29"/>
    </location>
</feature>
<dbReference type="EMBL" id="JAINZZ010000065">
    <property type="protein sequence ID" value="MBY8882193.1"/>
    <property type="molecule type" value="Genomic_DNA"/>
</dbReference>
<feature type="chain" id="PRO_5046898783" description="SH3b domain-containing protein" evidence="1">
    <location>
        <begin position="30"/>
        <end position="461"/>
    </location>
</feature>
<evidence type="ECO:0000313" key="3">
    <source>
        <dbReference type="Proteomes" id="UP000778578"/>
    </source>
</evidence>
<sequence>MSWRARTRVALGATGALCLALLATPRADAATGTPTTPTDLFNAYSTCSHDPDAPVYVWAGSGVDLEGVPGYTDPDATPRLSEQFKLWPVADPTQVTSLSDQYATAGFEAWATAPASALTDGQTYAWQAQTLAGTDASDWSAPCYFTVDNTRPSVPPTVTSANYAENQTNQGGEPVQFTFGANGVSDVGGFEFGWMNPLPVAGGANIGDHGIPQPIDPYADTRYFVRADSLGGSATVNLIPPSGSGPATLYVISLDRALDRSIDETSYSFFLASHAPTVTPVEKPQFDRPTTFDLTPDPVLQAKSPVVSYSVKTTGGQNDRTVQVPASADGSATAKLTLDGADGEWVQVSSTSANGWVSAEQWWNVVFDTTPTVGSDVYAENASGGGVGVPGAFTFTPKVKNVVSYTYSFDWGTPVTVKAEAGRTAHITWTPANDGFHDLDVYATTKDGIQLTAYDYYFTVN</sequence>
<organism evidence="2 3">
    <name type="scientific">Actinacidiphila acidipaludis</name>
    <dbReference type="NCBI Taxonomy" id="2873382"/>
    <lineage>
        <taxon>Bacteria</taxon>
        <taxon>Bacillati</taxon>
        <taxon>Actinomycetota</taxon>
        <taxon>Actinomycetes</taxon>
        <taxon>Kitasatosporales</taxon>
        <taxon>Streptomycetaceae</taxon>
        <taxon>Actinacidiphila</taxon>
    </lineage>
</organism>
<evidence type="ECO:0000313" key="2">
    <source>
        <dbReference type="EMBL" id="MBY8882193.1"/>
    </source>
</evidence>
<name>A0ABS7QGA2_9ACTN</name>
<keyword evidence="1" id="KW-0732">Signal</keyword>
<gene>
    <name evidence="2" type="ORF">K7862_31845</name>
</gene>
<accession>A0ABS7QGA2</accession>
<evidence type="ECO:0008006" key="4">
    <source>
        <dbReference type="Google" id="ProtNLM"/>
    </source>
</evidence>
<dbReference type="Proteomes" id="UP000778578">
    <property type="component" value="Unassembled WGS sequence"/>
</dbReference>
<keyword evidence="3" id="KW-1185">Reference proteome</keyword>
<evidence type="ECO:0000256" key="1">
    <source>
        <dbReference type="SAM" id="SignalP"/>
    </source>
</evidence>
<proteinExistence type="predicted"/>
<reference evidence="2 3" key="1">
    <citation type="submission" date="2021-08" db="EMBL/GenBank/DDBJ databases">
        <title>WGS of actinomycetes from Thailand.</title>
        <authorList>
            <person name="Thawai C."/>
        </authorList>
    </citation>
    <scope>NUCLEOTIDE SEQUENCE [LARGE SCALE GENOMIC DNA]</scope>
    <source>
        <strain evidence="2 3">PLK6-54</strain>
    </source>
</reference>
<protein>
    <recommendedName>
        <fullName evidence="4">SH3b domain-containing protein</fullName>
    </recommendedName>
</protein>
<comment type="caution">
    <text evidence="2">The sequence shown here is derived from an EMBL/GenBank/DDBJ whole genome shotgun (WGS) entry which is preliminary data.</text>
</comment>